<protein>
    <submittedName>
        <fullName evidence="2">Uncharacterized protein</fullName>
    </submittedName>
</protein>
<feature type="region of interest" description="Disordered" evidence="1">
    <location>
        <begin position="129"/>
        <end position="153"/>
    </location>
</feature>
<evidence type="ECO:0000313" key="3">
    <source>
        <dbReference type="Proteomes" id="UP000735302"/>
    </source>
</evidence>
<organism evidence="2 3">
    <name type="scientific">Plakobranchus ocellatus</name>
    <dbReference type="NCBI Taxonomy" id="259542"/>
    <lineage>
        <taxon>Eukaryota</taxon>
        <taxon>Metazoa</taxon>
        <taxon>Spiralia</taxon>
        <taxon>Lophotrochozoa</taxon>
        <taxon>Mollusca</taxon>
        <taxon>Gastropoda</taxon>
        <taxon>Heterobranchia</taxon>
        <taxon>Euthyneura</taxon>
        <taxon>Panpulmonata</taxon>
        <taxon>Sacoglossa</taxon>
        <taxon>Placobranchoidea</taxon>
        <taxon>Plakobranchidae</taxon>
        <taxon>Plakobranchus</taxon>
    </lineage>
</organism>
<evidence type="ECO:0000256" key="1">
    <source>
        <dbReference type="SAM" id="MobiDB-lite"/>
    </source>
</evidence>
<feature type="compositionally biased region" description="Basic and acidic residues" evidence="1">
    <location>
        <begin position="47"/>
        <end position="77"/>
    </location>
</feature>
<feature type="region of interest" description="Disordered" evidence="1">
    <location>
        <begin position="44"/>
        <end position="104"/>
    </location>
</feature>
<proteinExistence type="predicted"/>
<dbReference type="AlphaFoldDB" id="A0AAV3ZXI4"/>
<reference evidence="2 3" key="1">
    <citation type="journal article" date="2021" name="Elife">
        <title>Chloroplast acquisition without the gene transfer in kleptoplastic sea slugs, Plakobranchus ocellatus.</title>
        <authorList>
            <person name="Maeda T."/>
            <person name="Takahashi S."/>
            <person name="Yoshida T."/>
            <person name="Shimamura S."/>
            <person name="Takaki Y."/>
            <person name="Nagai Y."/>
            <person name="Toyoda A."/>
            <person name="Suzuki Y."/>
            <person name="Arimoto A."/>
            <person name="Ishii H."/>
            <person name="Satoh N."/>
            <person name="Nishiyama T."/>
            <person name="Hasebe M."/>
            <person name="Maruyama T."/>
            <person name="Minagawa J."/>
            <person name="Obokata J."/>
            <person name="Shigenobu S."/>
        </authorList>
    </citation>
    <scope>NUCLEOTIDE SEQUENCE [LARGE SCALE GENOMIC DNA]</scope>
</reference>
<dbReference type="PROSITE" id="PS51257">
    <property type="entry name" value="PROKAR_LIPOPROTEIN"/>
    <property type="match status" value="1"/>
</dbReference>
<accession>A0AAV3ZXI4</accession>
<evidence type="ECO:0000313" key="2">
    <source>
        <dbReference type="EMBL" id="GFN99572.1"/>
    </source>
</evidence>
<keyword evidence="3" id="KW-1185">Reference proteome</keyword>
<comment type="caution">
    <text evidence="2">The sequence shown here is derived from an EMBL/GenBank/DDBJ whole genome shotgun (WGS) entry which is preliminary data.</text>
</comment>
<sequence length="252" mass="27989">MQHIKMIQKHPNRDWILVGVGAAALLGLYACYKCCCRRRKVAPKTSTGDESKKSPIAESPRGSDTRKEADIKSEGTGERWSGGKDQPGHRPTADSAKSSDAHKSKVEEVMQLNACKICERYLAPENEGKDAAAEAEKTEKSSKPRDGEKAEGKPYVDCDKYLQKIHPPSNLVCPPARVGISLFMDSRCQSTIPHVSSNANTYKRDRYFRGNSFTMPKVGTAYLHHISRFPLPPTKPMRCARPGKMLRVMAKT</sequence>
<dbReference type="EMBL" id="BLXT01003003">
    <property type="protein sequence ID" value="GFN99572.1"/>
    <property type="molecule type" value="Genomic_DNA"/>
</dbReference>
<dbReference type="Proteomes" id="UP000735302">
    <property type="component" value="Unassembled WGS sequence"/>
</dbReference>
<feature type="compositionally biased region" description="Basic and acidic residues" evidence="1">
    <location>
        <begin position="86"/>
        <end position="104"/>
    </location>
</feature>
<gene>
    <name evidence="2" type="ORF">PoB_002607800</name>
</gene>
<name>A0AAV3ZXI4_9GAST</name>